<dbReference type="STRING" id="630390.A0A180G6Z8"/>
<keyword evidence="8" id="KW-1185">Reference proteome</keyword>
<dbReference type="GO" id="GO:0008252">
    <property type="term" value="F:nucleotidase activity"/>
    <property type="evidence" value="ECO:0007669"/>
    <property type="project" value="InterPro"/>
</dbReference>
<feature type="chain" id="PRO_5008109652" evidence="4">
    <location>
        <begin position="21"/>
        <end position="351"/>
    </location>
</feature>
<comment type="similarity">
    <text evidence="1">Belongs to the SurE nucleotidase family.</text>
</comment>
<dbReference type="OrthoDB" id="4018688at2759"/>
<dbReference type="Proteomes" id="UP000005240">
    <property type="component" value="Unassembled WGS sequence"/>
</dbReference>
<reference evidence="7 8" key="3">
    <citation type="journal article" date="2017" name="G3 (Bethesda)">
        <title>Comparative analysis highlights variable genome content of wheat rusts and divergence of the mating loci.</title>
        <authorList>
            <person name="Cuomo C.A."/>
            <person name="Bakkeren G."/>
            <person name="Khalil H.B."/>
            <person name="Panwar V."/>
            <person name="Joly D."/>
            <person name="Linning R."/>
            <person name="Sakthikumar S."/>
            <person name="Song X."/>
            <person name="Adiconis X."/>
            <person name="Fan L."/>
            <person name="Goldberg J.M."/>
            <person name="Levin J.Z."/>
            <person name="Young S."/>
            <person name="Zeng Q."/>
            <person name="Anikster Y."/>
            <person name="Bruce M."/>
            <person name="Wang M."/>
            <person name="Yin C."/>
            <person name="McCallum B."/>
            <person name="Szabo L.J."/>
            <person name="Hulbert S."/>
            <person name="Chen X."/>
            <person name="Fellers J.P."/>
        </authorList>
    </citation>
    <scope>NUCLEOTIDE SEQUENCE</scope>
    <source>
        <strain evidence="8">Isolate 1-1 / race 1 (BBBD)</strain>
        <strain evidence="7">isolate 1-1 / race 1 (BBBD)</strain>
    </source>
</reference>
<evidence type="ECO:0000313" key="8">
    <source>
        <dbReference type="Proteomes" id="UP000005240"/>
    </source>
</evidence>
<accession>A0A180G6Z8</accession>
<evidence type="ECO:0000256" key="4">
    <source>
        <dbReference type="SAM" id="SignalP"/>
    </source>
</evidence>
<dbReference type="InterPro" id="IPR036523">
    <property type="entry name" value="SurE-like_sf"/>
</dbReference>
<dbReference type="InterPro" id="IPR002828">
    <property type="entry name" value="SurE-like_Pase/nucleotidase"/>
</dbReference>
<protein>
    <submittedName>
        <fullName evidence="7">SurE domain-containing protein</fullName>
    </submittedName>
</protein>
<dbReference type="PANTHER" id="PTHR30457">
    <property type="entry name" value="5'-NUCLEOTIDASE SURE"/>
    <property type="match status" value="1"/>
</dbReference>
<keyword evidence="2" id="KW-0479">Metal-binding</keyword>
<sequence>MRTTAATIEYLLLFSSISIATISPSTEQSTRPSGLRILQGNDDGWAESNIRALYKVLTQRGHQTAISAPVRNKSGTGSISTDWKPLAKPGEYDSVPVGAPGVAEDPEDPRIWYVNAFPVDGIRFGLDTLAPRLYNRKPDLILTGPNVGKNTGVQDPFSGTLGAAAYGSRQGVPAIAISADDGNRHSYENVLPDDPSEIYANATMRVIDELVKPNTMEGPSYLPEGCVLNINLQKAGPQTNCKSANDYKFALTTIFGIHHSSGFTHCGSQVLPGEQAVLETHLGCWASVTIIQAGKFIDGSSAQKQFLLNRAPEFFSCPVVSQVEESSEDPSIIDQGIDLILKAHQSQNLNI</sequence>
<feature type="domain" description="Survival protein SurE-like phosphatase/nucleotidase" evidence="5">
    <location>
        <begin position="37"/>
        <end position="235"/>
    </location>
</feature>
<dbReference type="PANTHER" id="PTHR30457:SF0">
    <property type="entry name" value="PHOSPHATASE, PUTATIVE (AFU_ORTHOLOGUE AFUA_4G01070)-RELATED"/>
    <property type="match status" value="1"/>
</dbReference>
<dbReference type="Pfam" id="PF01975">
    <property type="entry name" value="SurE"/>
    <property type="match status" value="1"/>
</dbReference>
<evidence type="ECO:0000313" key="6">
    <source>
        <dbReference type="EMBL" id="OAV88259.1"/>
    </source>
</evidence>
<keyword evidence="4" id="KW-0732">Signal</keyword>
<organism evidence="6">
    <name type="scientific">Puccinia triticina (isolate 1-1 / race 1 (BBBD))</name>
    <name type="common">Brown leaf rust fungus</name>
    <dbReference type="NCBI Taxonomy" id="630390"/>
    <lineage>
        <taxon>Eukaryota</taxon>
        <taxon>Fungi</taxon>
        <taxon>Dikarya</taxon>
        <taxon>Basidiomycota</taxon>
        <taxon>Pucciniomycotina</taxon>
        <taxon>Pucciniomycetes</taxon>
        <taxon>Pucciniales</taxon>
        <taxon>Pucciniaceae</taxon>
        <taxon>Puccinia</taxon>
    </lineage>
</organism>
<dbReference type="InterPro" id="IPR030048">
    <property type="entry name" value="SurE"/>
</dbReference>
<name>A0A180G6Z8_PUCT1</name>
<dbReference type="Gene3D" id="3.40.1210.10">
    <property type="entry name" value="Survival protein SurE-like phosphatase/nucleotidase"/>
    <property type="match status" value="1"/>
</dbReference>
<dbReference type="SUPFAM" id="SSF64167">
    <property type="entry name" value="SurE-like"/>
    <property type="match status" value="1"/>
</dbReference>
<reference evidence="6" key="1">
    <citation type="submission" date="2009-11" db="EMBL/GenBank/DDBJ databases">
        <authorList>
            <consortium name="The Broad Institute Genome Sequencing Platform"/>
            <person name="Ward D."/>
            <person name="Feldgarden M."/>
            <person name="Earl A."/>
            <person name="Young S.K."/>
            <person name="Zeng Q."/>
            <person name="Koehrsen M."/>
            <person name="Alvarado L."/>
            <person name="Berlin A."/>
            <person name="Bochicchio J."/>
            <person name="Borenstein D."/>
            <person name="Chapman S.B."/>
            <person name="Chen Z."/>
            <person name="Engels R."/>
            <person name="Freedman E."/>
            <person name="Gellesch M."/>
            <person name="Goldberg J."/>
            <person name="Griggs A."/>
            <person name="Gujja S."/>
            <person name="Heilman E."/>
            <person name="Heiman D."/>
            <person name="Hepburn T."/>
            <person name="Howarth C."/>
            <person name="Jen D."/>
            <person name="Larson L."/>
            <person name="Lewis B."/>
            <person name="Mehta T."/>
            <person name="Park D."/>
            <person name="Pearson M."/>
            <person name="Roberts A."/>
            <person name="Saif S."/>
            <person name="Shea T."/>
            <person name="Shenoy N."/>
            <person name="Sisk P."/>
            <person name="Stolte C."/>
            <person name="Sykes S."/>
            <person name="Thomson T."/>
            <person name="Walk T."/>
            <person name="White J."/>
            <person name="Yandava C."/>
            <person name="Izard J."/>
            <person name="Baranova O.V."/>
            <person name="Blanton J.M."/>
            <person name="Tanner A.C."/>
            <person name="Dewhirst F.E."/>
            <person name="Haas B."/>
            <person name="Nusbaum C."/>
            <person name="Birren B."/>
        </authorList>
    </citation>
    <scope>NUCLEOTIDE SEQUENCE [LARGE SCALE GENOMIC DNA]</scope>
    <source>
        <strain evidence="6">1-1 BBBD Race 1</strain>
    </source>
</reference>
<evidence type="ECO:0000256" key="1">
    <source>
        <dbReference type="ARBA" id="ARBA00011062"/>
    </source>
</evidence>
<dbReference type="AlphaFoldDB" id="A0A180G6Z8"/>
<dbReference type="EnsemblFungi" id="PTTG_08460-t43_1">
    <property type="protein sequence ID" value="PTTG_08460-t43_1-p1"/>
    <property type="gene ID" value="PTTG_08460"/>
</dbReference>
<evidence type="ECO:0000313" key="7">
    <source>
        <dbReference type="EnsemblFungi" id="PTTG_08460-t43_1-p1"/>
    </source>
</evidence>
<evidence type="ECO:0000256" key="2">
    <source>
        <dbReference type="ARBA" id="ARBA00022723"/>
    </source>
</evidence>
<evidence type="ECO:0000256" key="3">
    <source>
        <dbReference type="ARBA" id="ARBA00022801"/>
    </source>
</evidence>
<proteinExistence type="inferred from homology"/>
<reference evidence="7" key="4">
    <citation type="submission" date="2025-05" db="UniProtKB">
        <authorList>
            <consortium name="EnsemblFungi"/>
        </authorList>
    </citation>
    <scope>IDENTIFICATION</scope>
    <source>
        <strain evidence="7">isolate 1-1 / race 1 (BBBD)</strain>
    </source>
</reference>
<evidence type="ECO:0000259" key="5">
    <source>
        <dbReference type="Pfam" id="PF01975"/>
    </source>
</evidence>
<dbReference type="GO" id="GO:0046872">
    <property type="term" value="F:metal ion binding"/>
    <property type="evidence" value="ECO:0007669"/>
    <property type="project" value="UniProtKB-KW"/>
</dbReference>
<reference evidence="6" key="2">
    <citation type="submission" date="2016-05" db="EMBL/GenBank/DDBJ databases">
        <title>Comparative analysis highlights variable genome content of wheat rusts and divergence of the mating loci.</title>
        <authorList>
            <person name="Cuomo C.A."/>
            <person name="Bakkeren G."/>
            <person name="Szabo L."/>
            <person name="Khalil H."/>
            <person name="Joly D."/>
            <person name="Goldberg J."/>
            <person name="Young S."/>
            <person name="Zeng Q."/>
            <person name="Fellers J."/>
        </authorList>
    </citation>
    <scope>NUCLEOTIDE SEQUENCE [LARGE SCALE GENOMIC DNA]</scope>
    <source>
        <strain evidence="6">1-1 BBBD Race 1</strain>
    </source>
</reference>
<dbReference type="EMBL" id="ADAS02000192">
    <property type="protein sequence ID" value="OAV88259.1"/>
    <property type="molecule type" value="Genomic_DNA"/>
</dbReference>
<dbReference type="VEuPathDB" id="FungiDB:PTTG_08460"/>
<gene>
    <name evidence="6" type="ORF">PTTG_08460</name>
</gene>
<feature type="signal peptide" evidence="4">
    <location>
        <begin position="1"/>
        <end position="20"/>
    </location>
</feature>
<keyword evidence="3" id="KW-0378">Hydrolase</keyword>